<accession>H1DJ87</accession>
<dbReference type="STRING" id="742817.HMPREF9449_01959"/>
<keyword evidence="2" id="KW-1185">Reference proteome</keyword>
<comment type="caution">
    <text evidence="1">The sequence shown here is derived from an EMBL/GenBank/DDBJ whole genome shotgun (WGS) entry which is preliminary data.</text>
</comment>
<evidence type="ECO:0000313" key="1">
    <source>
        <dbReference type="EMBL" id="EHP46342.1"/>
    </source>
</evidence>
<dbReference type="Gene3D" id="1.50.10.10">
    <property type="match status" value="1"/>
</dbReference>
<dbReference type="EMBL" id="ADMC01000025">
    <property type="protein sequence ID" value="EHP46342.1"/>
    <property type="molecule type" value="Genomic_DNA"/>
</dbReference>
<gene>
    <name evidence="1" type="ORF">HMPREF9449_01959</name>
</gene>
<dbReference type="InterPro" id="IPR012341">
    <property type="entry name" value="6hp_glycosidase-like_sf"/>
</dbReference>
<organism evidence="1 2">
    <name type="scientific">Odoribacter laneus YIT 12061</name>
    <dbReference type="NCBI Taxonomy" id="742817"/>
    <lineage>
        <taxon>Bacteria</taxon>
        <taxon>Pseudomonadati</taxon>
        <taxon>Bacteroidota</taxon>
        <taxon>Bacteroidia</taxon>
        <taxon>Bacteroidales</taxon>
        <taxon>Odoribacteraceae</taxon>
        <taxon>Odoribacter</taxon>
    </lineage>
</organism>
<sequence length="713" mass="80570">MLTENQNEKFLREGRVTKKNKRNSRGVLKGNSEYMKSVFIFFIIIGIICGGKLKAQNRWKIEKDGGILWEIKDRLPHDDHIEMSGEQLSVVLRYGVNAEKKFCLERSVVWPMLRTIPNNTHASLMHRFAGDILSWVTVNGLALQHEQVKSVYLKGLMQVKSDFSTGYVNIGAARKRAQKPVVEVIRTFYPSMDLPVWCERYEINNISDRLLEVFVPEITICSHTDSTKGVEGEYVFSTSTQGSGTYKIAPGQSVCFYAGIQAYRFSEKAVQPDYAAELYKREKFVEEMGAHLCLETPDPIVNTMFKFAKIRAAESIYKTRGGYMHGPGGESYYAAIWANDQAEYVNPFFPYLGYEVGNLSALNAFRHFARFMNADYKPIPSSIIAEGKDIWNGAGDRGDAAMIAYGAARYALARGSKSEAKELWPLIEWCLEYCKRKRNTAGVVESDTDELEGRFPAGDANLCTSSLYYDALCSAVFLGKELGISSRQLALYRKEAQALQQAIEEYFGARMGEFDTYRYYRGNDLLRSWICIPLTMGITDRAEGTLEALFSPRLWTENGLLTQEGSTTFWDRSTLYALRGAYAAGATEKATAYLQYYSRQRLVGEHVPYAIEAWPEGSQRHLSAESGLYSRVITEGLFGIRPTGLASFVFTPRLPADWENMALRNIRAFGRTFDIEVSRKQAKLRVVVKEKDKIIFSKTTPADCPLSVKFSSH</sequence>
<dbReference type="AlphaFoldDB" id="H1DJ87"/>
<protein>
    <recommendedName>
        <fullName evidence="3">Alpha-L-rhamnosidase six-hairpin glycosidase domain-containing protein</fullName>
    </recommendedName>
</protein>
<dbReference type="GO" id="GO:0005975">
    <property type="term" value="P:carbohydrate metabolic process"/>
    <property type="evidence" value="ECO:0007669"/>
    <property type="project" value="InterPro"/>
</dbReference>
<dbReference type="Proteomes" id="UP000004892">
    <property type="component" value="Unassembled WGS sequence"/>
</dbReference>
<dbReference type="InterPro" id="IPR008928">
    <property type="entry name" value="6-hairpin_glycosidase_sf"/>
</dbReference>
<evidence type="ECO:0008006" key="3">
    <source>
        <dbReference type="Google" id="ProtNLM"/>
    </source>
</evidence>
<dbReference type="PATRIC" id="fig|742817.3.peg.2085"/>
<dbReference type="HOGENOM" id="CLU_408228_0_0_10"/>
<reference evidence="1 2" key="1">
    <citation type="submission" date="2012-01" db="EMBL/GenBank/DDBJ databases">
        <title>The Genome Sequence of Odoribacter laneus YIT 12061.</title>
        <authorList>
            <consortium name="The Broad Institute Genome Sequencing Platform"/>
            <person name="Earl A."/>
            <person name="Ward D."/>
            <person name="Feldgarden M."/>
            <person name="Gevers D."/>
            <person name="Morotomi M."/>
            <person name="Young S.K."/>
            <person name="Zeng Q."/>
            <person name="Gargeya S."/>
            <person name="Fitzgerald M."/>
            <person name="Haas B."/>
            <person name="Abouelleil A."/>
            <person name="Alvarado L."/>
            <person name="Arachchi H.M."/>
            <person name="Berlin A."/>
            <person name="Chapman S.B."/>
            <person name="Gearin G."/>
            <person name="Goldberg J."/>
            <person name="Griggs A."/>
            <person name="Gujja S."/>
            <person name="Hansen M."/>
            <person name="Heiman D."/>
            <person name="Howarth C."/>
            <person name="Larimer J."/>
            <person name="Lui A."/>
            <person name="MacDonald P.J.P."/>
            <person name="McCowen C."/>
            <person name="Montmayeur A."/>
            <person name="Murphy C."/>
            <person name="Neiman D."/>
            <person name="Pearson M."/>
            <person name="Priest M."/>
            <person name="Roberts A."/>
            <person name="Saif S."/>
            <person name="Shea T."/>
            <person name="Sisk P."/>
            <person name="Stolte C."/>
            <person name="Sykes S."/>
            <person name="Wortman J."/>
            <person name="Nusbaum C."/>
            <person name="Birren B."/>
        </authorList>
    </citation>
    <scope>NUCLEOTIDE SEQUENCE [LARGE SCALE GENOMIC DNA]</scope>
    <source>
        <strain evidence="1 2">YIT 12061</strain>
    </source>
</reference>
<dbReference type="eggNOG" id="COG3408">
    <property type="taxonomic scope" value="Bacteria"/>
</dbReference>
<name>H1DJ87_9BACT</name>
<proteinExistence type="predicted"/>
<evidence type="ECO:0000313" key="2">
    <source>
        <dbReference type="Proteomes" id="UP000004892"/>
    </source>
</evidence>
<dbReference type="SUPFAM" id="SSF48208">
    <property type="entry name" value="Six-hairpin glycosidases"/>
    <property type="match status" value="1"/>
</dbReference>